<dbReference type="AlphaFoldDB" id="A0A1U7TJQ3"/>
<dbReference type="Proteomes" id="UP000189704">
    <property type="component" value="Unplaced"/>
</dbReference>
<proteinExistence type="predicted"/>
<evidence type="ECO:0000313" key="2">
    <source>
        <dbReference type="RefSeq" id="XP_008060274.1"/>
    </source>
</evidence>
<dbReference type="GeneID" id="103264419"/>
<protein>
    <submittedName>
        <fullName evidence="2">Mimitin, mitochondrial isoform X3</fullName>
    </submittedName>
</protein>
<organism evidence="1 2">
    <name type="scientific">Carlito syrichta</name>
    <name type="common">Philippine tarsier</name>
    <name type="synonym">Tarsius syrichta</name>
    <dbReference type="NCBI Taxonomy" id="1868482"/>
    <lineage>
        <taxon>Eukaryota</taxon>
        <taxon>Metazoa</taxon>
        <taxon>Chordata</taxon>
        <taxon>Craniata</taxon>
        <taxon>Vertebrata</taxon>
        <taxon>Euteleostomi</taxon>
        <taxon>Mammalia</taxon>
        <taxon>Eutheria</taxon>
        <taxon>Euarchontoglires</taxon>
        <taxon>Primates</taxon>
        <taxon>Haplorrhini</taxon>
        <taxon>Tarsiiformes</taxon>
        <taxon>Tarsiidae</taxon>
        <taxon>Carlito</taxon>
    </lineage>
</organism>
<accession>A0A1U7TJQ3</accession>
<dbReference type="GO" id="GO:0005739">
    <property type="term" value="C:mitochondrion"/>
    <property type="evidence" value="ECO:0007669"/>
    <property type="project" value="TreeGrafter"/>
</dbReference>
<keyword evidence="1" id="KW-1185">Reference proteome</keyword>
<dbReference type="RefSeq" id="XP_008060274.1">
    <property type="nucleotide sequence ID" value="XM_008062083.2"/>
</dbReference>
<dbReference type="OrthoDB" id="10255576at2759"/>
<name>A0A1U7TJQ3_CARSF</name>
<evidence type="ECO:0000313" key="1">
    <source>
        <dbReference type="Proteomes" id="UP000189704"/>
    </source>
</evidence>
<dbReference type="PANTHER" id="PTHR32470:SF2">
    <property type="entry name" value="NADH DEHYDROGENASE [UBIQUINONE] 1 ALPHA SUBCOMPLEX ASSEMBLY FACTOR 2"/>
    <property type="match status" value="1"/>
</dbReference>
<dbReference type="InterPro" id="IPR052618">
    <property type="entry name" value="ComplexI_NDUFA12"/>
</dbReference>
<dbReference type="CTD" id="91942"/>
<gene>
    <name evidence="2" type="primary">NDUFAF2</name>
</gene>
<dbReference type="GO" id="GO:0032981">
    <property type="term" value="P:mitochondrial respiratory chain complex I assembly"/>
    <property type="evidence" value="ECO:0007669"/>
    <property type="project" value="TreeGrafter"/>
</dbReference>
<dbReference type="PANTHER" id="PTHR32470">
    <property type="entry name" value="ADH DEHYDROGENASE [UBIQUINONE] 1 ALPHA SUBCOMPLEX ASSEMBLY FACTOR 2"/>
    <property type="match status" value="1"/>
</dbReference>
<sequence>MGWSQDVFRALWRSLSKEVKQHVGTDQLGNKYYYVPEYQNWRDVDCQCQFERVYYSFAGQTIREKRFIEVANKKEVDYEAGDIPTEWEEKNRFTEKKTEACLQKQLGLEKQERLHLLWRRY</sequence>
<reference evidence="2" key="1">
    <citation type="submission" date="2025-08" db="UniProtKB">
        <authorList>
            <consortium name="RefSeq"/>
        </authorList>
    </citation>
    <scope>IDENTIFICATION</scope>
</reference>